<proteinExistence type="predicted"/>
<accession>A0A6A4VJF2</accession>
<dbReference type="OrthoDB" id="6401291at2759"/>
<protein>
    <submittedName>
        <fullName evidence="2">Uncharacterized protein</fullName>
    </submittedName>
</protein>
<feature type="region of interest" description="Disordered" evidence="1">
    <location>
        <begin position="264"/>
        <end position="289"/>
    </location>
</feature>
<organism evidence="2 3">
    <name type="scientific">Amphibalanus amphitrite</name>
    <name type="common">Striped barnacle</name>
    <name type="synonym">Balanus amphitrite</name>
    <dbReference type="NCBI Taxonomy" id="1232801"/>
    <lineage>
        <taxon>Eukaryota</taxon>
        <taxon>Metazoa</taxon>
        <taxon>Ecdysozoa</taxon>
        <taxon>Arthropoda</taxon>
        <taxon>Crustacea</taxon>
        <taxon>Multicrustacea</taxon>
        <taxon>Cirripedia</taxon>
        <taxon>Thoracica</taxon>
        <taxon>Thoracicalcarea</taxon>
        <taxon>Balanomorpha</taxon>
        <taxon>Balanoidea</taxon>
        <taxon>Balanidae</taxon>
        <taxon>Amphibalaninae</taxon>
        <taxon>Amphibalanus</taxon>
    </lineage>
</organism>
<evidence type="ECO:0000313" key="3">
    <source>
        <dbReference type="Proteomes" id="UP000440578"/>
    </source>
</evidence>
<evidence type="ECO:0000313" key="2">
    <source>
        <dbReference type="EMBL" id="KAF0290478.1"/>
    </source>
</evidence>
<keyword evidence="3" id="KW-1185">Reference proteome</keyword>
<dbReference type="Proteomes" id="UP000440578">
    <property type="component" value="Unassembled WGS sequence"/>
</dbReference>
<feature type="region of interest" description="Disordered" evidence="1">
    <location>
        <begin position="1"/>
        <end position="36"/>
    </location>
</feature>
<sequence>MSVREAADTCGPPRYGPRSDRSPDPDGHHGPRRGRHGFRLPATLGCLAERLNIIGDSGVDEAALDALLESLSADSAFTAQLQTLADTCLAAVNPSLTAQQQGAFVLACLRLSQASECQQQDADALLCLNADTLFKCPIGIHSLVQRSALDSCWRETKLRVVPNGAAARPDGGCAALEERARTNANCSLQAAGLASGDTVDLTAVQAAITASTDTTDTEKALQQSVLSTCQANGADTVEAFLDCWATESADGCVTSIAERLATAPVGRPSGGVHPLGAPPRGQPGGRGRR</sequence>
<feature type="compositionally biased region" description="Basic and acidic residues" evidence="1">
    <location>
        <begin position="17"/>
        <end position="29"/>
    </location>
</feature>
<dbReference type="AlphaFoldDB" id="A0A6A4VJF2"/>
<name>A0A6A4VJF2_AMPAM</name>
<comment type="caution">
    <text evidence="2">The sequence shown here is derived from an EMBL/GenBank/DDBJ whole genome shotgun (WGS) entry which is preliminary data.</text>
</comment>
<dbReference type="EMBL" id="VIIS01001952">
    <property type="protein sequence ID" value="KAF0290478.1"/>
    <property type="molecule type" value="Genomic_DNA"/>
</dbReference>
<evidence type="ECO:0000256" key="1">
    <source>
        <dbReference type="SAM" id="MobiDB-lite"/>
    </source>
</evidence>
<gene>
    <name evidence="2" type="ORF">FJT64_011329</name>
</gene>
<reference evidence="2 3" key="1">
    <citation type="submission" date="2019-07" db="EMBL/GenBank/DDBJ databases">
        <title>Draft genome assembly of a fouling barnacle, Amphibalanus amphitrite (Darwin, 1854): The first reference genome for Thecostraca.</title>
        <authorList>
            <person name="Kim W."/>
        </authorList>
    </citation>
    <scope>NUCLEOTIDE SEQUENCE [LARGE SCALE GENOMIC DNA]</scope>
    <source>
        <strain evidence="2">SNU_AA5</strain>
        <tissue evidence="2">Soma without cirri and trophi</tissue>
    </source>
</reference>